<dbReference type="EMBL" id="JAMQJZ010000006">
    <property type="protein sequence ID" value="MDC3420710.1"/>
    <property type="molecule type" value="Genomic_DNA"/>
</dbReference>
<sequence>MTIIGFVRHGVTDWNLQRRAQGQTDIPLNDEGKAQAQRLAARLVREEWDLVVSSDLSRAFDTAKVVAEKLDIPLYQDTRLREISFGKLEGLTKEARDEKWGPNWRGLDLGIEPHTSVQERSYACVKEYSSRFPDQNVLFVSHGATLNQIIKILLKNDSFDQGFGNTAVSTFIVEENDNWSCTLLNCTKHLTEEIAK</sequence>
<feature type="active site" description="Proton donor/acceptor" evidence="2">
    <location>
        <position position="82"/>
    </location>
</feature>
<organism evidence="4 5">
    <name type="scientific">Aquibacillus koreensis</name>
    <dbReference type="NCBI Taxonomy" id="279446"/>
    <lineage>
        <taxon>Bacteria</taxon>
        <taxon>Bacillati</taxon>
        <taxon>Bacillota</taxon>
        <taxon>Bacilli</taxon>
        <taxon>Bacillales</taxon>
        <taxon>Bacillaceae</taxon>
        <taxon>Aquibacillus</taxon>
    </lineage>
</organism>
<evidence type="ECO:0000256" key="1">
    <source>
        <dbReference type="ARBA" id="ARBA00022801"/>
    </source>
</evidence>
<evidence type="ECO:0000256" key="3">
    <source>
        <dbReference type="PIRSR" id="PIRSR613078-2"/>
    </source>
</evidence>
<dbReference type="GO" id="GO:0005829">
    <property type="term" value="C:cytosol"/>
    <property type="evidence" value="ECO:0007669"/>
    <property type="project" value="TreeGrafter"/>
</dbReference>
<dbReference type="Proteomes" id="UP001145072">
    <property type="component" value="Unassembled WGS sequence"/>
</dbReference>
<accession>A0A9X3WJ89</accession>
<comment type="caution">
    <text evidence="4">The sequence shown here is derived from an EMBL/GenBank/DDBJ whole genome shotgun (WGS) entry which is preliminary data.</text>
</comment>
<keyword evidence="1" id="KW-0378">Hydrolase</keyword>
<dbReference type="GO" id="GO:0004331">
    <property type="term" value="F:fructose-2,6-bisphosphate 2-phosphatase activity"/>
    <property type="evidence" value="ECO:0007669"/>
    <property type="project" value="TreeGrafter"/>
</dbReference>
<evidence type="ECO:0000256" key="2">
    <source>
        <dbReference type="PIRSR" id="PIRSR613078-1"/>
    </source>
</evidence>
<dbReference type="PANTHER" id="PTHR46517:SF1">
    <property type="entry name" value="FRUCTOSE-2,6-BISPHOSPHATASE TIGAR"/>
    <property type="match status" value="1"/>
</dbReference>
<dbReference type="CDD" id="cd07067">
    <property type="entry name" value="HP_PGM_like"/>
    <property type="match status" value="1"/>
</dbReference>
<proteinExistence type="predicted"/>
<reference evidence="4" key="1">
    <citation type="submission" date="2022-06" db="EMBL/GenBank/DDBJ databases">
        <title>Aquibacillus sp. a new bacterium isolated from soil saline samples.</title>
        <authorList>
            <person name="Galisteo C."/>
            <person name="De La Haba R."/>
            <person name="Sanchez-Porro C."/>
            <person name="Ventosa A."/>
        </authorList>
    </citation>
    <scope>NUCLEOTIDE SEQUENCE</scope>
    <source>
        <strain evidence="4">JCM 12387</strain>
    </source>
</reference>
<evidence type="ECO:0000313" key="5">
    <source>
        <dbReference type="Proteomes" id="UP001145072"/>
    </source>
</evidence>
<dbReference type="Gene3D" id="3.40.50.1240">
    <property type="entry name" value="Phosphoglycerate mutase-like"/>
    <property type="match status" value="1"/>
</dbReference>
<dbReference type="Pfam" id="PF00300">
    <property type="entry name" value="His_Phos_1"/>
    <property type="match status" value="1"/>
</dbReference>
<feature type="active site" description="Tele-phosphohistidine intermediate" evidence="2">
    <location>
        <position position="9"/>
    </location>
</feature>
<dbReference type="InterPro" id="IPR051695">
    <property type="entry name" value="Phosphoglycerate_Mutase"/>
</dbReference>
<dbReference type="SMART" id="SM00855">
    <property type="entry name" value="PGAM"/>
    <property type="match status" value="1"/>
</dbReference>
<dbReference type="PANTHER" id="PTHR46517">
    <property type="entry name" value="FRUCTOSE-2,6-BISPHOSPHATASE TIGAR"/>
    <property type="match status" value="1"/>
</dbReference>
<gene>
    <name evidence="4" type="ORF">NC661_10050</name>
</gene>
<name>A0A9X3WJ89_9BACI</name>
<feature type="binding site" evidence="3">
    <location>
        <position position="93"/>
    </location>
    <ligand>
        <name>substrate</name>
    </ligand>
</feature>
<dbReference type="InterPro" id="IPR013078">
    <property type="entry name" value="His_Pase_superF_clade-1"/>
</dbReference>
<feature type="binding site" evidence="3">
    <location>
        <position position="58"/>
    </location>
    <ligand>
        <name>substrate</name>
    </ligand>
</feature>
<dbReference type="GO" id="GO:0045820">
    <property type="term" value="P:negative regulation of glycolytic process"/>
    <property type="evidence" value="ECO:0007669"/>
    <property type="project" value="TreeGrafter"/>
</dbReference>
<feature type="binding site" evidence="3">
    <location>
        <begin position="8"/>
        <end position="15"/>
    </location>
    <ligand>
        <name>substrate</name>
    </ligand>
</feature>
<dbReference type="AlphaFoldDB" id="A0A9X3WJ89"/>
<evidence type="ECO:0000313" key="4">
    <source>
        <dbReference type="EMBL" id="MDC3420710.1"/>
    </source>
</evidence>
<dbReference type="InterPro" id="IPR029033">
    <property type="entry name" value="His_PPase_superfam"/>
</dbReference>
<dbReference type="GO" id="GO:0043456">
    <property type="term" value="P:regulation of pentose-phosphate shunt"/>
    <property type="evidence" value="ECO:0007669"/>
    <property type="project" value="TreeGrafter"/>
</dbReference>
<dbReference type="SUPFAM" id="SSF53254">
    <property type="entry name" value="Phosphoglycerate mutase-like"/>
    <property type="match status" value="1"/>
</dbReference>
<keyword evidence="5" id="KW-1185">Reference proteome</keyword>
<protein>
    <submittedName>
        <fullName evidence="4">Histidine phosphatase family protein</fullName>
    </submittedName>
</protein>
<dbReference type="RefSeq" id="WP_259865679.1">
    <property type="nucleotide sequence ID" value="NZ_JAMQJZ010000006.1"/>
</dbReference>